<evidence type="ECO:0000313" key="2">
    <source>
        <dbReference type="EMBL" id="TNN72530.1"/>
    </source>
</evidence>
<dbReference type="AlphaFoldDB" id="A0A4Z2I3Y3"/>
<feature type="region of interest" description="Disordered" evidence="1">
    <location>
        <begin position="1"/>
        <end position="68"/>
    </location>
</feature>
<evidence type="ECO:0000313" key="3">
    <source>
        <dbReference type="Proteomes" id="UP000314294"/>
    </source>
</evidence>
<feature type="compositionally biased region" description="Polar residues" evidence="1">
    <location>
        <begin position="11"/>
        <end position="23"/>
    </location>
</feature>
<evidence type="ECO:0000256" key="1">
    <source>
        <dbReference type="SAM" id="MobiDB-lite"/>
    </source>
</evidence>
<proteinExistence type="predicted"/>
<feature type="compositionally biased region" description="Basic and acidic residues" evidence="1">
    <location>
        <begin position="24"/>
        <end position="43"/>
    </location>
</feature>
<dbReference type="OrthoDB" id="10384111at2759"/>
<keyword evidence="3" id="KW-1185">Reference proteome</keyword>
<gene>
    <name evidence="2" type="ORF">EYF80_017306</name>
</gene>
<dbReference type="Proteomes" id="UP000314294">
    <property type="component" value="Unassembled WGS sequence"/>
</dbReference>
<reference evidence="2 3" key="1">
    <citation type="submission" date="2019-03" db="EMBL/GenBank/DDBJ databases">
        <title>First draft genome of Liparis tanakae, snailfish: a comprehensive survey of snailfish specific genes.</title>
        <authorList>
            <person name="Kim W."/>
            <person name="Song I."/>
            <person name="Jeong J.-H."/>
            <person name="Kim D."/>
            <person name="Kim S."/>
            <person name="Ryu S."/>
            <person name="Song J.Y."/>
            <person name="Lee S.K."/>
        </authorList>
    </citation>
    <scope>NUCLEOTIDE SEQUENCE [LARGE SCALE GENOMIC DNA]</scope>
    <source>
        <tissue evidence="2">Muscle</tissue>
    </source>
</reference>
<feature type="compositionally biased region" description="Basic and acidic residues" evidence="1">
    <location>
        <begin position="51"/>
        <end position="62"/>
    </location>
</feature>
<sequence length="68" mass="7600">MDLAPVGRSGLQCSQTKPLQQDPDTLKQKGEQQKERNAGEGETRLSSSFVFEEHPRLNKETRSVQSAD</sequence>
<protein>
    <submittedName>
        <fullName evidence="2">Uncharacterized protein</fullName>
    </submittedName>
</protein>
<name>A0A4Z2I3Y3_9TELE</name>
<dbReference type="EMBL" id="SRLO01000136">
    <property type="protein sequence ID" value="TNN72530.1"/>
    <property type="molecule type" value="Genomic_DNA"/>
</dbReference>
<accession>A0A4Z2I3Y3</accession>
<comment type="caution">
    <text evidence="2">The sequence shown here is derived from an EMBL/GenBank/DDBJ whole genome shotgun (WGS) entry which is preliminary data.</text>
</comment>
<organism evidence="2 3">
    <name type="scientific">Liparis tanakae</name>
    <name type="common">Tanaka's snailfish</name>
    <dbReference type="NCBI Taxonomy" id="230148"/>
    <lineage>
        <taxon>Eukaryota</taxon>
        <taxon>Metazoa</taxon>
        <taxon>Chordata</taxon>
        <taxon>Craniata</taxon>
        <taxon>Vertebrata</taxon>
        <taxon>Euteleostomi</taxon>
        <taxon>Actinopterygii</taxon>
        <taxon>Neopterygii</taxon>
        <taxon>Teleostei</taxon>
        <taxon>Neoteleostei</taxon>
        <taxon>Acanthomorphata</taxon>
        <taxon>Eupercaria</taxon>
        <taxon>Perciformes</taxon>
        <taxon>Cottioidei</taxon>
        <taxon>Cottales</taxon>
        <taxon>Liparidae</taxon>
        <taxon>Liparis</taxon>
    </lineage>
</organism>